<evidence type="ECO:0000256" key="6">
    <source>
        <dbReference type="PIRSR" id="PIRSR000185-1"/>
    </source>
</evidence>
<feature type="binding site" evidence="7">
    <location>
        <position position="110"/>
    </location>
    <ligand>
        <name>substrate</name>
    </ligand>
</feature>
<dbReference type="FunFam" id="3.40.50.720:FF:000030">
    <property type="entry name" value="Glutamate dehydrogenase"/>
    <property type="match status" value="1"/>
</dbReference>
<dbReference type="InterPro" id="IPR050724">
    <property type="entry name" value="Glu_Leu_Phe_Val_DH"/>
</dbReference>
<dbReference type="CDD" id="cd05313">
    <property type="entry name" value="NAD_bind_2_Glu_DH"/>
    <property type="match status" value="1"/>
</dbReference>
<accession>A0A562J7R4</accession>
<dbReference type="Proteomes" id="UP000315343">
    <property type="component" value="Unassembled WGS sequence"/>
</dbReference>
<evidence type="ECO:0000256" key="8">
    <source>
        <dbReference type="PIRSR" id="PIRSR000185-3"/>
    </source>
</evidence>
<organism evidence="11 12">
    <name type="scientific">Sedimentibacter saalensis</name>
    <dbReference type="NCBI Taxonomy" id="130788"/>
    <lineage>
        <taxon>Bacteria</taxon>
        <taxon>Bacillati</taxon>
        <taxon>Bacillota</taxon>
        <taxon>Tissierellia</taxon>
        <taxon>Sedimentibacter</taxon>
    </lineage>
</organism>
<evidence type="ECO:0000256" key="7">
    <source>
        <dbReference type="PIRSR" id="PIRSR000185-2"/>
    </source>
</evidence>
<feature type="active site" description="Proton donor" evidence="6">
    <location>
        <position position="125"/>
    </location>
</feature>
<keyword evidence="4 5" id="KW-0560">Oxidoreductase</keyword>
<feature type="binding site" evidence="7">
    <location>
        <position position="89"/>
    </location>
    <ligand>
        <name>substrate</name>
    </ligand>
</feature>
<dbReference type="Gene3D" id="3.40.50.720">
    <property type="entry name" value="NAD(P)-binding Rossmann-like Domain"/>
    <property type="match status" value="1"/>
</dbReference>
<feature type="binding site" evidence="7">
    <location>
        <position position="240"/>
    </location>
    <ligand>
        <name>NAD(+)</name>
        <dbReference type="ChEBI" id="CHEBI:57540"/>
    </ligand>
</feature>
<comment type="similarity">
    <text evidence="1 5 9">Belongs to the Glu/Leu/Phe/Val dehydrogenases family.</text>
</comment>
<dbReference type="Pfam" id="PF00208">
    <property type="entry name" value="ELFV_dehydrog"/>
    <property type="match status" value="1"/>
</dbReference>
<dbReference type="PANTHER" id="PTHR43571:SF1">
    <property type="entry name" value="NADP-SPECIFIC GLUTAMATE DEHYDROGENASE 1-RELATED"/>
    <property type="match status" value="1"/>
</dbReference>
<feature type="site" description="Important for catalysis" evidence="8">
    <location>
        <position position="165"/>
    </location>
</feature>
<evidence type="ECO:0000313" key="11">
    <source>
        <dbReference type="EMBL" id="TWH78954.1"/>
    </source>
</evidence>
<evidence type="ECO:0000259" key="10">
    <source>
        <dbReference type="SMART" id="SM00839"/>
    </source>
</evidence>
<dbReference type="Gene3D" id="1.10.285.10">
    <property type="entry name" value="Glutamate Dehydrogenase, chain A, domain 3"/>
    <property type="match status" value="2"/>
</dbReference>
<dbReference type="GO" id="GO:0000166">
    <property type="term" value="F:nucleotide binding"/>
    <property type="evidence" value="ECO:0007669"/>
    <property type="project" value="UniProtKB-KW"/>
</dbReference>
<comment type="subunit">
    <text evidence="2">Homohexamer.</text>
</comment>
<dbReference type="InterPro" id="IPR006096">
    <property type="entry name" value="Glu/Leu/Phe/Val/Trp_DH_C"/>
</dbReference>
<evidence type="ECO:0000256" key="5">
    <source>
        <dbReference type="PIRNR" id="PIRNR000185"/>
    </source>
</evidence>
<dbReference type="GO" id="GO:0006537">
    <property type="term" value="P:glutamate biosynthetic process"/>
    <property type="evidence" value="ECO:0007669"/>
    <property type="project" value="TreeGrafter"/>
</dbReference>
<feature type="binding site" evidence="7">
    <location>
        <position position="164"/>
    </location>
    <ligand>
        <name>substrate</name>
    </ligand>
</feature>
<evidence type="ECO:0000256" key="1">
    <source>
        <dbReference type="ARBA" id="ARBA00006382"/>
    </source>
</evidence>
<dbReference type="InterPro" id="IPR033524">
    <property type="entry name" value="Glu/Leu/Phe/Val_DH_AS"/>
</dbReference>
<dbReference type="Pfam" id="PF02812">
    <property type="entry name" value="ELFV_dehydrog_N"/>
    <property type="match status" value="1"/>
</dbReference>
<reference evidence="11 12" key="1">
    <citation type="submission" date="2019-07" db="EMBL/GenBank/DDBJ databases">
        <title>Genomic Encyclopedia of Type Strains, Phase I: the one thousand microbial genomes (KMG-I) project.</title>
        <authorList>
            <person name="Kyrpides N."/>
        </authorList>
    </citation>
    <scope>NUCLEOTIDE SEQUENCE [LARGE SCALE GENOMIC DNA]</scope>
    <source>
        <strain evidence="11 12">DSM 13558</strain>
    </source>
</reference>
<evidence type="ECO:0000313" key="12">
    <source>
        <dbReference type="Proteomes" id="UP000315343"/>
    </source>
</evidence>
<dbReference type="InterPro" id="IPR036291">
    <property type="entry name" value="NAD(P)-bd_dom_sf"/>
</dbReference>
<protein>
    <recommendedName>
        <fullName evidence="3 5">Glutamate dehydrogenase</fullName>
    </recommendedName>
</protein>
<dbReference type="GO" id="GO:0004354">
    <property type="term" value="F:glutamate dehydrogenase (NADP+) activity"/>
    <property type="evidence" value="ECO:0007669"/>
    <property type="project" value="TreeGrafter"/>
</dbReference>
<feature type="domain" description="Glutamate/phenylalanine/leucine/valine/L-tryptophan dehydrogenase C-terminal" evidence="10">
    <location>
        <begin position="202"/>
        <end position="442"/>
    </location>
</feature>
<gene>
    <name evidence="11" type="ORF">LY60_02478</name>
</gene>
<dbReference type="RefSeq" id="WP_145084062.1">
    <property type="nucleotide sequence ID" value="NZ_JAYFNS010000002.1"/>
</dbReference>
<dbReference type="FunFam" id="1.10.285.10:FF:000001">
    <property type="entry name" value="Glutamate dehydrogenase"/>
    <property type="match status" value="1"/>
</dbReference>
<dbReference type="InterPro" id="IPR033922">
    <property type="entry name" value="NAD_bind_Glu_DH"/>
</dbReference>
<dbReference type="PIRSF" id="PIRSF000185">
    <property type="entry name" value="Glu_DH"/>
    <property type="match status" value="1"/>
</dbReference>
<dbReference type="PRINTS" id="PR00082">
    <property type="entry name" value="GLFDHDRGNASE"/>
</dbReference>
<dbReference type="Gene3D" id="3.40.50.10860">
    <property type="entry name" value="Leucine Dehydrogenase, chain A, domain 1"/>
    <property type="match status" value="1"/>
</dbReference>
<dbReference type="SUPFAM" id="SSF51735">
    <property type="entry name" value="NAD(P)-binding Rossmann-fold domains"/>
    <property type="match status" value="1"/>
</dbReference>
<dbReference type="InterPro" id="IPR006097">
    <property type="entry name" value="Glu/Leu/Phe/Val/Trp_DH_dimer"/>
</dbReference>
<proteinExistence type="inferred from homology"/>
<dbReference type="GO" id="GO:0005829">
    <property type="term" value="C:cytosol"/>
    <property type="evidence" value="ECO:0007669"/>
    <property type="project" value="TreeGrafter"/>
</dbReference>
<name>A0A562J7R4_9FIRM</name>
<evidence type="ECO:0000256" key="2">
    <source>
        <dbReference type="ARBA" id="ARBA00011643"/>
    </source>
</evidence>
<evidence type="ECO:0000256" key="3">
    <source>
        <dbReference type="ARBA" id="ARBA00012896"/>
    </source>
</evidence>
<sequence length="444" mass="48683">MTYLQKIIDDVKQKNPNEPEFHQAIEEILTSIEPVLKSNPQIVKAKVVERLVEPERQIMFRVPWVDASGELQINRGFRVQLNSAIGPYKGGLRFHPSVNLSVVKFLAFEQTFKNALTGLSIGGAKGGSDFNPKGKSDLEIMSFCQSFMTELYRHIGQHIDIPAGDLGVGEREIGYLYGQYKRISNSFEAGTLTGKGLSYGGSLARKEATGFGLLYFVNEMLKNHGHSIVGKKVVISGSGNVALYSCKKAIELGATVIAMSDSNGYVYDKNGIDFDTIHRIKEIERKRISEYVNFYPEAEYVENKRIWDLQCDIALPCAMQNDIDLKTAETLISNGCIAVGEGANMPTTNEAINLLISKNILLAPAKAANAGGVATSALEMAQNSSRMSWTFEKVDNILKDIMKNIYDESSKAANEYGQPGNYVMGANIAGFTKVANAMIAFGAV</sequence>
<feature type="binding site" evidence="7">
    <location>
        <position position="113"/>
    </location>
    <ligand>
        <name>substrate</name>
    </ligand>
</feature>
<feature type="binding site" evidence="7">
    <location>
        <position position="376"/>
    </location>
    <ligand>
        <name>substrate</name>
    </ligand>
</feature>
<dbReference type="AlphaFoldDB" id="A0A562J7R4"/>
<dbReference type="PROSITE" id="PS00074">
    <property type="entry name" value="GLFV_DEHYDROGENASE"/>
    <property type="match status" value="1"/>
</dbReference>
<dbReference type="PANTHER" id="PTHR43571">
    <property type="entry name" value="NADP-SPECIFIC GLUTAMATE DEHYDROGENASE 1-RELATED"/>
    <property type="match status" value="1"/>
</dbReference>
<evidence type="ECO:0000256" key="4">
    <source>
        <dbReference type="ARBA" id="ARBA00023002"/>
    </source>
</evidence>
<dbReference type="InterPro" id="IPR006095">
    <property type="entry name" value="Glu/Leu/Phe/Val/Trp_DH"/>
</dbReference>
<dbReference type="SUPFAM" id="SSF53223">
    <property type="entry name" value="Aminoacid dehydrogenase-like, N-terminal domain"/>
    <property type="match status" value="1"/>
</dbReference>
<dbReference type="InterPro" id="IPR014362">
    <property type="entry name" value="Glu_DH"/>
</dbReference>
<evidence type="ECO:0000256" key="9">
    <source>
        <dbReference type="RuleBase" id="RU004417"/>
    </source>
</evidence>
<keyword evidence="7" id="KW-0547">Nucleotide-binding</keyword>
<comment type="caution">
    <text evidence="11">The sequence shown here is derived from an EMBL/GenBank/DDBJ whole genome shotgun (WGS) entry which is preliminary data.</text>
</comment>
<keyword evidence="7" id="KW-0520">NAD</keyword>
<dbReference type="EMBL" id="VLKH01000007">
    <property type="protein sequence ID" value="TWH78954.1"/>
    <property type="molecule type" value="Genomic_DNA"/>
</dbReference>
<keyword evidence="12" id="KW-1185">Reference proteome</keyword>
<dbReference type="OrthoDB" id="9803297at2"/>
<dbReference type="InterPro" id="IPR046346">
    <property type="entry name" value="Aminoacid_DH-like_N_sf"/>
</dbReference>
<dbReference type="NCBIfam" id="NF006929">
    <property type="entry name" value="PRK09414.1"/>
    <property type="match status" value="1"/>
</dbReference>
<feature type="binding site" evidence="7">
    <location>
        <position position="209"/>
    </location>
    <ligand>
        <name>NAD(+)</name>
        <dbReference type="ChEBI" id="CHEBI:57540"/>
    </ligand>
</feature>
<dbReference type="FunFam" id="3.40.50.10860:FF:000002">
    <property type="entry name" value="Glutamate dehydrogenase"/>
    <property type="match status" value="1"/>
</dbReference>
<dbReference type="SMART" id="SM00839">
    <property type="entry name" value="ELFV_dehydrog"/>
    <property type="match status" value="1"/>
</dbReference>